<comment type="caution">
    <text evidence="1">The sequence shown here is derived from an EMBL/GenBank/DDBJ whole genome shotgun (WGS) entry which is preliminary data.</text>
</comment>
<dbReference type="AlphaFoldDB" id="A0A5J4QQW2"/>
<evidence type="ECO:0000313" key="1">
    <source>
        <dbReference type="EMBL" id="KAA6323912.1"/>
    </source>
</evidence>
<dbReference type="Proteomes" id="UP000324800">
    <property type="component" value="Unassembled WGS sequence"/>
</dbReference>
<protein>
    <submittedName>
        <fullName evidence="1">Uncharacterized protein</fullName>
    </submittedName>
</protein>
<name>A0A5J4QQW2_9EUKA</name>
<reference evidence="1 2" key="1">
    <citation type="submission" date="2019-03" db="EMBL/GenBank/DDBJ databases">
        <title>Single cell metagenomics reveals metabolic interactions within the superorganism composed of flagellate Streblomastix strix and complex community of Bacteroidetes bacteria on its surface.</title>
        <authorList>
            <person name="Treitli S.C."/>
            <person name="Kolisko M."/>
            <person name="Husnik F."/>
            <person name="Keeling P."/>
            <person name="Hampl V."/>
        </authorList>
    </citation>
    <scope>NUCLEOTIDE SEQUENCE [LARGE SCALE GENOMIC DNA]</scope>
    <source>
        <strain evidence="1">ST1C</strain>
    </source>
</reference>
<sequence>GMVEKLVGTGMVVVASSAGID</sequence>
<proteinExistence type="predicted"/>
<gene>
    <name evidence="1" type="ORF">EZS28_054254</name>
</gene>
<feature type="non-terminal residue" evidence="1">
    <location>
        <position position="1"/>
    </location>
</feature>
<dbReference type="EMBL" id="SNRW01044512">
    <property type="protein sequence ID" value="KAA6323912.1"/>
    <property type="molecule type" value="Genomic_DNA"/>
</dbReference>
<organism evidence="1 2">
    <name type="scientific">Streblomastix strix</name>
    <dbReference type="NCBI Taxonomy" id="222440"/>
    <lineage>
        <taxon>Eukaryota</taxon>
        <taxon>Metamonada</taxon>
        <taxon>Preaxostyla</taxon>
        <taxon>Oxymonadida</taxon>
        <taxon>Streblomastigidae</taxon>
        <taxon>Streblomastix</taxon>
    </lineage>
</organism>
<accession>A0A5J4QQW2</accession>
<evidence type="ECO:0000313" key="2">
    <source>
        <dbReference type="Proteomes" id="UP000324800"/>
    </source>
</evidence>